<keyword evidence="2" id="KW-1185">Reference proteome</keyword>
<dbReference type="Proteomes" id="UP000219050">
    <property type="component" value="Chromosome"/>
</dbReference>
<organism evidence="1 2">
    <name type="scientific">Pacificitalea manganoxidans</name>
    <dbReference type="NCBI Taxonomy" id="1411902"/>
    <lineage>
        <taxon>Bacteria</taxon>
        <taxon>Pseudomonadati</taxon>
        <taxon>Pseudomonadota</taxon>
        <taxon>Alphaproteobacteria</taxon>
        <taxon>Rhodobacterales</taxon>
        <taxon>Paracoccaceae</taxon>
        <taxon>Pacificitalea</taxon>
    </lineage>
</organism>
<sequence length="195" mass="21429">MDSVADERDGPVKRKNLRFEVARELFDALPQIEDDMKARPAEQDSIPFVEELAHSPTPEEAITFCAYVLPRRFAVWWGHECLRSRAALLTAADEELLELAAAWVANPDEDSRYAALDRAMDGSPMTCGSWIAVAAGWSGGSMVGPDLPPVPPAPHMTARAVNAGILTLLAQIEVAERVDTLRRFVRMAVMLTEDA</sequence>
<evidence type="ECO:0000313" key="1">
    <source>
        <dbReference type="EMBL" id="ATI41320.1"/>
    </source>
</evidence>
<protein>
    <submittedName>
        <fullName evidence="1">Uncharacterized protein</fullName>
    </submittedName>
</protein>
<reference evidence="1 2" key="1">
    <citation type="submission" date="2017-05" db="EMBL/GenBank/DDBJ databases">
        <title>Comparative genomic and metabolic analysis of manganese-oxidizing mechanisms in Celeribater manganoxidans DY25T: its adaption to the environment of polymetallic nodule.</title>
        <authorList>
            <person name="Wang X."/>
        </authorList>
    </citation>
    <scope>NUCLEOTIDE SEQUENCE [LARGE SCALE GENOMIC DNA]</scope>
    <source>
        <strain evidence="1 2">DY25</strain>
    </source>
</reference>
<dbReference type="InterPro" id="IPR053855">
    <property type="entry name" value="DUF6931"/>
</dbReference>
<dbReference type="Pfam" id="PF22011">
    <property type="entry name" value="DUF6931"/>
    <property type="match status" value="1"/>
</dbReference>
<gene>
    <name evidence="1" type="ORF">CBW24_04410</name>
</gene>
<dbReference type="KEGG" id="cmag:CBW24_04410"/>
<evidence type="ECO:0000313" key="2">
    <source>
        <dbReference type="Proteomes" id="UP000219050"/>
    </source>
</evidence>
<dbReference type="AlphaFoldDB" id="A0A291LXB4"/>
<proteinExistence type="predicted"/>
<name>A0A291LXB4_9RHOB</name>
<accession>A0A291LXB4</accession>
<dbReference type="EMBL" id="CP021404">
    <property type="protein sequence ID" value="ATI41320.1"/>
    <property type="molecule type" value="Genomic_DNA"/>
</dbReference>